<accession>A0ABX2A6J6</accession>
<dbReference type="Proteomes" id="UP000757540">
    <property type="component" value="Unassembled WGS sequence"/>
</dbReference>
<dbReference type="EMBL" id="JABEZU010000004">
    <property type="protein sequence ID" value="NOV98489.1"/>
    <property type="molecule type" value="Genomic_DNA"/>
</dbReference>
<comment type="caution">
    <text evidence="1">The sequence shown here is derived from an EMBL/GenBank/DDBJ whole genome shotgun (WGS) entry which is preliminary data.</text>
</comment>
<name>A0ABX2A6J6_9MICO</name>
<protein>
    <recommendedName>
        <fullName evidence="3">Alpha/beta hydrolase family protein</fullName>
    </recommendedName>
</protein>
<keyword evidence="2" id="KW-1185">Reference proteome</keyword>
<evidence type="ECO:0008006" key="3">
    <source>
        <dbReference type="Google" id="ProtNLM"/>
    </source>
</evidence>
<evidence type="ECO:0000313" key="1">
    <source>
        <dbReference type="EMBL" id="NOV98489.1"/>
    </source>
</evidence>
<dbReference type="RefSeq" id="WP_171784719.1">
    <property type="nucleotide sequence ID" value="NZ_BAAAML010000003.1"/>
</dbReference>
<organism evidence="1 2">
    <name type="scientific">Isoptericola halotolerans</name>
    <dbReference type="NCBI Taxonomy" id="300560"/>
    <lineage>
        <taxon>Bacteria</taxon>
        <taxon>Bacillati</taxon>
        <taxon>Actinomycetota</taxon>
        <taxon>Actinomycetes</taxon>
        <taxon>Micrococcales</taxon>
        <taxon>Promicromonosporaceae</taxon>
        <taxon>Isoptericola</taxon>
    </lineage>
</organism>
<dbReference type="Gene3D" id="3.40.50.1820">
    <property type="entry name" value="alpha/beta hydrolase"/>
    <property type="match status" value="1"/>
</dbReference>
<proteinExistence type="predicted"/>
<sequence length="529" mass="55977">MVRISAQVDGQWRDVSLLWLVDESRMPGEGVLAGAVDREWFLGEPGGILRELGTFSEFGEPPEALTERVAREAVASHVVLGDSPETWSPLGSTRLESGRFTSASIPDDTERSDELWFDVDDHEGWLWTRLRDLESGRSAVTVRSPDAFVAVLPPGVSEVVLDLTEDVDLDGAFLRDALDTATIRGWEGPHDVEVGIDWRTYAGSGTAVTDGDETADPSDPRVRIRMSRLGRAGYLVGRLFGRSSATTFTGSRDPSRGARLALHGRAQPQVVVEAPELDDADPARRAIVVVHGTMGCAIPLAGTVLAAVRGAGVAAPVLRFEHDTWLPIWESVEALVAGVGRLGATSVLLVGHSRGGLVARDAGILLADDGVAVETLTLGAPFDGTPLIGVAERGRRGLAAGLAALRASAGPVVDGLTRAVLRELRHQLPEGIRDMHPRSSCLGRLRATPGPSFVAAAGAVAPDGEGDDSWGVSPSFFHGLFDGENDRVVAASSASAARGAISLPVRCDHSSYLHERAVRDQIAALAARV</sequence>
<dbReference type="InterPro" id="IPR029058">
    <property type="entry name" value="AB_hydrolase_fold"/>
</dbReference>
<reference evidence="1 2" key="1">
    <citation type="submission" date="2020-05" db="EMBL/GenBank/DDBJ databases">
        <title>Genomic Encyclopedia of Type Strains, Phase III (KMG-III): the genomes of soil and plant-associated and newly described type strains.</title>
        <authorList>
            <person name="Whitman W."/>
        </authorList>
    </citation>
    <scope>NUCLEOTIDE SEQUENCE [LARGE SCALE GENOMIC DNA]</scope>
    <source>
        <strain evidence="1 2">KCTC 19046</strain>
    </source>
</reference>
<evidence type="ECO:0000313" key="2">
    <source>
        <dbReference type="Proteomes" id="UP000757540"/>
    </source>
</evidence>
<gene>
    <name evidence="1" type="ORF">HDG69_003084</name>
</gene>
<dbReference type="SUPFAM" id="SSF53474">
    <property type="entry name" value="alpha/beta-Hydrolases"/>
    <property type="match status" value="1"/>
</dbReference>